<dbReference type="Gene3D" id="1.10.3470.10">
    <property type="entry name" value="ABC transporter involved in vitamin B12 uptake, BtuC"/>
    <property type="match status" value="1"/>
</dbReference>
<keyword evidence="3" id="KW-0813">Transport</keyword>
<evidence type="ECO:0000313" key="9">
    <source>
        <dbReference type="EMBL" id="QUC12088.1"/>
    </source>
</evidence>
<evidence type="ECO:0000256" key="5">
    <source>
        <dbReference type="ARBA" id="ARBA00022692"/>
    </source>
</evidence>
<gene>
    <name evidence="10" type="primary">fepG_2</name>
    <name evidence="9" type="ORF">J5A53_05210</name>
    <name evidence="10" type="ORF">NCTC12967_02079</name>
</gene>
<proteinExistence type="inferred from homology"/>
<feature type="transmembrane region" description="Helical" evidence="8">
    <location>
        <begin position="162"/>
        <end position="184"/>
    </location>
</feature>
<keyword evidence="6 8" id="KW-1133">Transmembrane helix</keyword>
<dbReference type="Proteomes" id="UP000273044">
    <property type="component" value="Chromosome"/>
</dbReference>
<sequence length="350" mass="35370">MRQRVVFANRMLRLSGARFGIRIALRPLLLQGLLGLLALVLAGACLLVGDYSLTPGQVLDVFLGGRSFARVVVLEWRLPAAASAVVFGALLGIGGGIFQSLTRNPLGSPDIIGFDAGAHTAVVVGILLFGARAQGIIAVAAVAGGLLAAFVVHLLSGRTTTGFRLIVVGLAVSAALGAVNAYLVTRARVEDAMLVGFWGAGSLTRIEAGSLPMWLGAAAVLLVSAGLLAPSLGIIELGDQTAGALGIQLEPRRAILVVVGVAASAVVTAAAGPIGFVALAAPQVARRLMRTPGISIAGAATTGAVLLSAAQLCSALASSSNRPVPVGLITVSVGGLYLIYLLVREGRRSA</sequence>
<evidence type="ECO:0000256" key="1">
    <source>
        <dbReference type="ARBA" id="ARBA00004651"/>
    </source>
</evidence>
<dbReference type="OrthoDB" id="4455417at2"/>
<feature type="transmembrane region" description="Helical" evidence="8">
    <location>
        <begin position="213"/>
        <end position="235"/>
    </location>
</feature>
<evidence type="ECO:0000313" key="10">
    <source>
        <dbReference type="EMBL" id="VEH70773.1"/>
    </source>
</evidence>
<comment type="similarity">
    <text evidence="2">Belongs to the binding-protein-dependent transport system permease family. FecCD subfamily.</text>
</comment>
<dbReference type="GO" id="GO:0005886">
    <property type="term" value="C:plasma membrane"/>
    <property type="evidence" value="ECO:0007669"/>
    <property type="project" value="UniProtKB-SubCell"/>
</dbReference>
<evidence type="ECO:0000256" key="4">
    <source>
        <dbReference type="ARBA" id="ARBA00022475"/>
    </source>
</evidence>
<reference evidence="9" key="2">
    <citation type="submission" date="2021-03" db="EMBL/GenBank/DDBJ databases">
        <title>Human Oral Microbial Genomes.</title>
        <authorList>
            <person name="Johnston C.D."/>
            <person name="Chen T."/>
            <person name="Dewhirst F.E."/>
        </authorList>
    </citation>
    <scope>NUCLEOTIDE SEQUENCE</scope>
    <source>
        <strain evidence="9">F0714</strain>
    </source>
</reference>
<dbReference type="OMA" id="MAGAIFQ"/>
<evidence type="ECO:0000256" key="7">
    <source>
        <dbReference type="ARBA" id="ARBA00023136"/>
    </source>
</evidence>
<keyword evidence="4" id="KW-1003">Cell membrane</keyword>
<feature type="transmembrane region" description="Helical" evidence="8">
    <location>
        <begin position="136"/>
        <end position="156"/>
    </location>
</feature>
<dbReference type="PANTHER" id="PTHR30472">
    <property type="entry name" value="FERRIC ENTEROBACTIN TRANSPORT SYSTEM PERMEASE PROTEIN"/>
    <property type="match status" value="1"/>
</dbReference>
<dbReference type="PANTHER" id="PTHR30472:SF24">
    <property type="entry name" value="FERRIC ENTEROBACTIN TRANSPORT SYSTEM PERMEASE PROTEIN FEPG"/>
    <property type="match status" value="1"/>
</dbReference>
<feature type="transmembrane region" description="Helical" evidence="8">
    <location>
        <begin position="111"/>
        <end position="129"/>
    </location>
</feature>
<dbReference type="RefSeq" id="WP_014847127.1">
    <property type="nucleotide sequence ID" value="NZ_CAJZDL010000148.1"/>
</dbReference>
<dbReference type="GO" id="GO:0022857">
    <property type="term" value="F:transmembrane transporter activity"/>
    <property type="evidence" value="ECO:0007669"/>
    <property type="project" value="InterPro"/>
</dbReference>
<comment type="subcellular location">
    <subcellularLocation>
        <location evidence="1">Cell membrane</location>
        <topology evidence="1">Multi-pass membrane protein</topology>
    </subcellularLocation>
</comment>
<keyword evidence="7 8" id="KW-0472">Membrane</keyword>
<dbReference type="InterPro" id="IPR037294">
    <property type="entry name" value="ABC_BtuC-like"/>
</dbReference>
<protein>
    <submittedName>
        <fullName evidence="10">Ferric enterobactin transport system permease protein fepG</fullName>
    </submittedName>
    <submittedName>
        <fullName evidence="9">Iron chelate uptake ABC transporter family permease subunit</fullName>
    </submittedName>
</protein>
<feature type="transmembrane region" description="Helical" evidence="8">
    <location>
        <begin position="80"/>
        <end position="99"/>
    </location>
</feature>
<evidence type="ECO:0000256" key="3">
    <source>
        <dbReference type="ARBA" id="ARBA00022448"/>
    </source>
</evidence>
<dbReference type="EMBL" id="LR134406">
    <property type="protein sequence ID" value="VEH70773.1"/>
    <property type="molecule type" value="Genomic_DNA"/>
</dbReference>
<keyword evidence="5 8" id="KW-0812">Transmembrane</keyword>
<organism evidence="10 11">
    <name type="scientific">Arachnia propionica</name>
    <dbReference type="NCBI Taxonomy" id="1750"/>
    <lineage>
        <taxon>Bacteria</taxon>
        <taxon>Bacillati</taxon>
        <taxon>Actinomycetota</taxon>
        <taxon>Actinomycetes</taxon>
        <taxon>Propionibacteriales</taxon>
        <taxon>Propionibacteriaceae</taxon>
        <taxon>Arachnia</taxon>
    </lineage>
</organism>
<evidence type="ECO:0000313" key="11">
    <source>
        <dbReference type="Proteomes" id="UP000273044"/>
    </source>
</evidence>
<evidence type="ECO:0000256" key="2">
    <source>
        <dbReference type="ARBA" id="ARBA00007935"/>
    </source>
</evidence>
<accession>A0A3N4D1Y3</accession>
<dbReference type="Proteomes" id="UP000677180">
    <property type="component" value="Chromosome"/>
</dbReference>
<keyword evidence="11" id="KW-1185">Reference proteome</keyword>
<dbReference type="AlphaFoldDB" id="A0A3N4D1Y3"/>
<evidence type="ECO:0000256" key="6">
    <source>
        <dbReference type="ARBA" id="ARBA00022989"/>
    </source>
</evidence>
<feature type="transmembrane region" description="Helical" evidence="8">
    <location>
        <begin position="323"/>
        <end position="343"/>
    </location>
</feature>
<dbReference type="SUPFAM" id="SSF81345">
    <property type="entry name" value="ABC transporter involved in vitamin B12 uptake, BtuC"/>
    <property type="match status" value="1"/>
</dbReference>
<evidence type="ECO:0000256" key="8">
    <source>
        <dbReference type="SAM" id="Phobius"/>
    </source>
</evidence>
<dbReference type="GeneID" id="64407531"/>
<reference evidence="10 11" key="1">
    <citation type="submission" date="2018-12" db="EMBL/GenBank/DDBJ databases">
        <authorList>
            <consortium name="Pathogen Informatics"/>
        </authorList>
    </citation>
    <scope>NUCLEOTIDE SEQUENCE [LARGE SCALE GENOMIC DNA]</scope>
    <source>
        <strain evidence="10 11">NCTC12967</strain>
    </source>
</reference>
<dbReference type="Pfam" id="PF01032">
    <property type="entry name" value="FecCD"/>
    <property type="match status" value="1"/>
</dbReference>
<feature type="transmembrane region" description="Helical" evidence="8">
    <location>
        <begin position="255"/>
        <end position="281"/>
    </location>
</feature>
<name>A0A3N4D1Y3_9ACTN</name>
<dbReference type="EMBL" id="CP072385">
    <property type="protein sequence ID" value="QUC12088.1"/>
    <property type="molecule type" value="Genomic_DNA"/>
</dbReference>
<dbReference type="InterPro" id="IPR000522">
    <property type="entry name" value="ABC_transptr_permease_BtuC"/>
</dbReference>
<dbReference type="GO" id="GO:0033214">
    <property type="term" value="P:siderophore-iron import into cell"/>
    <property type="evidence" value="ECO:0007669"/>
    <property type="project" value="TreeGrafter"/>
</dbReference>